<name>A0ABS5K719_9BACT</name>
<dbReference type="Proteomes" id="UP000721861">
    <property type="component" value="Unassembled WGS sequence"/>
</dbReference>
<dbReference type="Gene3D" id="3.30.70.20">
    <property type="match status" value="1"/>
</dbReference>
<dbReference type="SUPFAM" id="SSF54862">
    <property type="entry name" value="4Fe-4S ferredoxins"/>
    <property type="match status" value="1"/>
</dbReference>
<keyword evidence="7" id="KW-1185">Reference proteome</keyword>
<feature type="transmembrane region" description="Helical" evidence="4">
    <location>
        <begin position="61"/>
        <end position="79"/>
    </location>
</feature>
<comment type="caution">
    <text evidence="6">The sequence shown here is derived from an EMBL/GenBank/DDBJ whole genome shotgun (WGS) entry which is preliminary data.</text>
</comment>
<keyword evidence="2" id="KW-0408">Iron</keyword>
<evidence type="ECO:0000256" key="3">
    <source>
        <dbReference type="ARBA" id="ARBA00023014"/>
    </source>
</evidence>
<keyword evidence="4" id="KW-0812">Transmembrane</keyword>
<protein>
    <submittedName>
        <fullName evidence="6">4Fe-4S dicluster domain-containing protein</fullName>
    </submittedName>
</protein>
<evidence type="ECO:0000313" key="6">
    <source>
        <dbReference type="EMBL" id="MBS2210778.1"/>
    </source>
</evidence>
<gene>
    <name evidence="6" type="ORF">KEM09_05175</name>
</gene>
<dbReference type="PANTHER" id="PTHR42827:SF1">
    <property type="entry name" value="IRON-SULFUR CLUSTER-BINDING PROTEIN"/>
    <property type="match status" value="1"/>
</dbReference>
<dbReference type="InterPro" id="IPR017900">
    <property type="entry name" value="4Fe4S_Fe_S_CS"/>
</dbReference>
<evidence type="ECO:0000256" key="1">
    <source>
        <dbReference type="ARBA" id="ARBA00022723"/>
    </source>
</evidence>
<reference evidence="6 7" key="1">
    <citation type="journal article" date="2014" name="Int. J. Syst. Evol. Microbiol.">
        <title>Carboxylicivirga gen. nov. in the family Marinilabiliaceae with two novel species, Carboxylicivirga mesophila sp. nov. and Carboxylicivirga taeanensis sp. nov., and reclassification of Cytophaga fermentans as Saccharicrinis fermentans gen. nov., comb. nov.</title>
        <authorList>
            <person name="Yang S.H."/>
            <person name="Seo H.S."/>
            <person name="Woo J.H."/>
            <person name="Oh H.M."/>
            <person name="Jang H."/>
            <person name="Lee J.H."/>
            <person name="Kim S.J."/>
            <person name="Kwon K.K."/>
        </authorList>
    </citation>
    <scope>NUCLEOTIDE SEQUENCE [LARGE SCALE GENOMIC DNA]</scope>
    <source>
        <strain evidence="6 7">JCM 18290</strain>
    </source>
</reference>
<dbReference type="PANTHER" id="PTHR42827">
    <property type="entry name" value="IRON-SULFUR CLUSTER-BINDING PROTEIN-RELATED"/>
    <property type="match status" value="1"/>
</dbReference>
<keyword evidence="4" id="KW-0472">Membrane</keyword>
<proteinExistence type="predicted"/>
<evidence type="ECO:0000259" key="5">
    <source>
        <dbReference type="PROSITE" id="PS51379"/>
    </source>
</evidence>
<evidence type="ECO:0000313" key="7">
    <source>
        <dbReference type="Proteomes" id="UP000721861"/>
    </source>
</evidence>
<dbReference type="EMBL" id="JAGUCN010000004">
    <property type="protein sequence ID" value="MBS2210778.1"/>
    <property type="molecule type" value="Genomic_DNA"/>
</dbReference>
<organism evidence="6 7">
    <name type="scientific">Carboxylicivirga mesophila</name>
    <dbReference type="NCBI Taxonomy" id="1166478"/>
    <lineage>
        <taxon>Bacteria</taxon>
        <taxon>Pseudomonadati</taxon>
        <taxon>Bacteroidota</taxon>
        <taxon>Bacteroidia</taxon>
        <taxon>Marinilabiliales</taxon>
        <taxon>Marinilabiliaceae</taxon>
        <taxon>Carboxylicivirga</taxon>
    </lineage>
</organism>
<dbReference type="PROSITE" id="PS51379">
    <property type="entry name" value="4FE4S_FER_2"/>
    <property type="match status" value="1"/>
</dbReference>
<feature type="domain" description="4Fe-4S ferredoxin-type" evidence="5">
    <location>
        <begin position="335"/>
        <end position="365"/>
    </location>
</feature>
<dbReference type="Pfam" id="PF12838">
    <property type="entry name" value="Fer4_7"/>
    <property type="match status" value="1"/>
</dbReference>
<feature type="transmembrane region" description="Helical" evidence="4">
    <location>
        <begin position="35"/>
        <end position="55"/>
    </location>
</feature>
<feature type="transmembrane region" description="Helical" evidence="4">
    <location>
        <begin position="6"/>
        <end position="28"/>
    </location>
</feature>
<keyword evidence="3" id="KW-0411">Iron-sulfur</keyword>
<evidence type="ECO:0000256" key="4">
    <source>
        <dbReference type="SAM" id="Phobius"/>
    </source>
</evidence>
<keyword evidence="4" id="KW-1133">Transmembrane helix</keyword>
<dbReference type="RefSeq" id="WP_212226410.1">
    <property type="nucleotide sequence ID" value="NZ_JAGUCN010000004.1"/>
</dbReference>
<dbReference type="InterPro" id="IPR017896">
    <property type="entry name" value="4Fe4S_Fe-S-bd"/>
</dbReference>
<evidence type="ECO:0000256" key="2">
    <source>
        <dbReference type="ARBA" id="ARBA00023004"/>
    </source>
</evidence>
<sequence>MPYFNIFMTVTGASLAGLMLLMLITSLIEKRTPAVVKAAVLMLICTVVATLPYLLDNTYKGLIIAFDSMVILAGLYLFIPRMFFKTYNEALASGQIDERTIMFSRNELKPNTQQYQQYYQMHPDHLDNDEKFRKLPGLLSPQSTFYNPLSFGATDALFHIVDGLHQYVEGQAKDISHSITPDNYGQFIKQWAKKSGAVSIGYTQLKDYHWYSVGGRGERYGKTIERKHANAIAFTVEMDHDMVAAAPRSSIIMESANQYLQAGIIATQIAMFIRNCGFDARAHIDGNYQVVAPLVARDANLGEIGRMGLLMTPEHGPRVRIGVITTDMPLPVENRKYDNSYEDFCTKCLKCAENCPATAIPEKNKTNIDGVERWQINSEKCFNYWCSAGTDCGRCMSTCPYSHPNNTLHNMVRWSIRHFPNFRYWAVKMDDFFYGRKSSPAQLPNWMQTPN</sequence>
<accession>A0ABS5K719</accession>
<keyword evidence="1" id="KW-0479">Metal-binding</keyword>
<dbReference type="PROSITE" id="PS00198">
    <property type="entry name" value="4FE4S_FER_1"/>
    <property type="match status" value="1"/>
</dbReference>